<evidence type="ECO:0000313" key="3">
    <source>
        <dbReference type="WBParaSite" id="maker-unitig_33145-snap-gene-0.1-mRNA-1"/>
    </source>
</evidence>
<feature type="compositionally biased region" description="Polar residues" evidence="1">
    <location>
        <begin position="989"/>
        <end position="1008"/>
    </location>
</feature>
<dbReference type="AlphaFoldDB" id="A0A1I8FFR2"/>
<evidence type="ECO:0000313" key="2">
    <source>
        <dbReference type="Proteomes" id="UP000095280"/>
    </source>
</evidence>
<feature type="region of interest" description="Disordered" evidence="1">
    <location>
        <begin position="984"/>
        <end position="1009"/>
    </location>
</feature>
<feature type="region of interest" description="Disordered" evidence="1">
    <location>
        <begin position="313"/>
        <end position="410"/>
    </location>
</feature>
<reference evidence="3" key="1">
    <citation type="submission" date="2016-11" db="UniProtKB">
        <authorList>
            <consortium name="WormBaseParasite"/>
        </authorList>
    </citation>
    <scope>IDENTIFICATION</scope>
</reference>
<protein>
    <submittedName>
        <fullName evidence="3">Protein kinase domain-containing protein</fullName>
    </submittedName>
</protein>
<feature type="compositionally biased region" description="Basic residues" evidence="1">
    <location>
        <begin position="374"/>
        <end position="388"/>
    </location>
</feature>
<accession>A0A1I8FFR2</accession>
<evidence type="ECO:0000256" key="1">
    <source>
        <dbReference type="SAM" id="MobiDB-lite"/>
    </source>
</evidence>
<feature type="region of interest" description="Disordered" evidence="1">
    <location>
        <begin position="509"/>
        <end position="536"/>
    </location>
</feature>
<feature type="region of interest" description="Disordered" evidence="1">
    <location>
        <begin position="166"/>
        <end position="190"/>
    </location>
</feature>
<sequence length="1068" mass="115768">VDPHAQRGNLGVIGKFRTGRTILLRPRHCTWNRGGHPRRRRSHHRSGAAWSAAARRFFPKKALGDGYALDARSESAEAPSEAAAAADAAALVWSGRRCRRPAWPRRTTSEIPACGLPPALRTGFCRVVRSAGRPPCSGAGRLAPNGIDGLSLGGGSEGHRLQLTARKPPKKTATPKRTMRRERQGLKTETPSRCDYVAESSCRPNQTTRIPLRRGRTSRLLSRPRARAARCSAAYRHTSSRAVARWLARAAARCPPGLRTARSLSPWLRRSFPGTASTPPLELAPWYAAAGGPDPARPPPARTVRTFVSLTQPGASAAQPSDPATCAQPRSSWGTRCNAAQAASSKPPRLPLASGTGPAAPGRRCPAQLQQHCRPVRRWRAGVRRRRSGLSGGRPDPAEGADGGSLMRRGDRSGRVRAALGGLADYLRCVHPCRDYHRRRFWRLRAIREKPPRCAAGAARAGAVDMDTQCLRRSLQLLGVKENNSQQLLVPAWGRLSLRARTWRSDAAAAPTTRSLVRQPRLPQPGPPTSSRAARTTPAAAPFIPGRQRLRLRHLAWTPPGDEPAQLGLQRPCQMNAIRVGHDCSVRAVRPVLRAGQLCPFSAHKRSGRSGATAPQQLVSGVGRPAASTGLAWHRAATRCCLLFRRFDSQEFVMHAGSHSGRRSPCCCCKRPGLRAAEMYVWAGQLALGVPSKGLHAAGPAPTSALGLRHHHVRQPSVGEMIGEQNDERISEVLSAVHGALRRTCCLGQPRPHGAQHLLTSCPCACSDMAGKRASRSTSRQRPGLPQAAPGNQARNYIIALAIQKRRVLLSPVLLIEYRSTLLPRALSRWRRNPPGGFRCRRSYRRRRHVAAEEAPVLPEVAKAAATREHRALELRVALAQGSFVPAVVERFRLVRGEMAALSAASALAVGRAASGFGLTWGSTGHGKKRHAFRMLNSGDLGAQGSGDAFHLAGARWVHRQRLGYAARSPTRCSPVLTAPRHARRTRFTEQYSGGQRSGSSPAASPYTSADRRFSLGRADAGMDPKARRSAVALASRAWCARGFLCYPDQPQHMEDCQEPLPPATSPS</sequence>
<feature type="compositionally biased region" description="Basic and acidic residues" evidence="1">
    <location>
        <begin position="181"/>
        <end position="190"/>
    </location>
</feature>
<organism evidence="2 3">
    <name type="scientific">Macrostomum lignano</name>
    <dbReference type="NCBI Taxonomy" id="282301"/>
    <lineage>
        <taxon>Eukaryota</taxon>
        <taxon>Metazoa</taxon>
        <taxon>Spiralia</taxon>
        <taxon>Lophotrochozoa</taxon>
        <taxon>Platyhelminthes</taxon>
        <taxon>Rhabditophora</taxon>
        <taxon>Macrostomorpha</taxon>
        <taxon>Macrostomida</taxon>
        <taxon>Macrostomidae</taxon>
        <taxon>Macrostomum</taxon>
    </lineage>
</organism>
<name>A0A1I8FFR2_9PLAT</name>
<dbReference type="WBParaSite" id="maker-unitig_33145-snap-gene-0.1-mRNA-1">
    <property type="protein sequence ID" value="maker-unitig_33145-snap-gene-0.1-mRNA-1"/>
    <property type="gene ID" value="maker-unitig_33145-snap-gene-0.1"/>
</dbReference>
<proteinExistence type="predicted"/>
<feature type="compositionally biased region" description="Basic residues" evidence="1">
    <location>
        <begin position="167"/>
        <end position="180"/>
    </location>
</feature>
<keyword evidence="2" id="KW-1185">Reference proteome</keyword>
<dbReference type="Proteomes" id="UP000095280">
    <property type="component" value="Unplaced"/>
</dbReference>